<organism evidence="1 2">
    <name type="scientific">Solanum stoloniferum</name>
    <dbReference type="NCBI Taxonomy" id="62892"/>
    <lineage>
        <taxon>Eukaryota</taxon>
        <taxon>Viridiplantae</taxon>
        <taxon>Streptophyta</taxon>
        <taxon>Embryophyta</taxon>
        <taxon>Tracheophyta</taxon>
        <taxon>Spermatophyta</taxon>
        <taxon>Magnoliopsida</taxon>
        <taxon>eudicotyledons</taxon>
        <taxon>Gunneridae</taxon>
        <taxon>Pentapetalae</taxon>
        <taxon>asterids</taxon>
        <taxon>lamiids</taxon>
        <taxon>Solanales</taxon>
        <taxon>Solanaceae</taxon>
        <taxon>Solanoideae</taxon>
        <taxon>Solaneae</taxon>
        <taxon>Solanum</taxon>
    </lineage>
</organism>
<dbReference type="AlphaFoldDB" id="A0ABD2TZA3"/>
<evidence type="ECO:0000313" key="1">
    <source>
        <dbReference type="EMBL" id="KAL3361792.1"/>
    </source>
</evidence>
<reference evidence="1 2" key="1">
    <citation type="submission" date="2024-05" db="EMBL/GenBank/DDBJ databases">
        <title>De novo assembly of an allotetraploid wild potato.</title>
        <authorList>
            <person name="Hosaka A.J."/>
        </authorList>
    </citation>
    <scope>NUCLEOTIDE SEQUENCE [LARGE SCALE GENOMIC DNA]</scope>
    <source>
        <tissue evidence="1">Young leaves</tissue>
    </source>
</reference>
<protein>
    <submittedName>
        <fullName evidence="1">Uncharacterized protein</fullName>
    </submittedName>
</protein>
<sequence length="134" mass="15350">MFVLLLLDDQGFLKVKFAQREESGKIHHCYKKQAQLEPTFSISTVFHGQKKGNVYGDFTFSTSKLPMGIDSSSVSPTNNPLNISLKKLHLEAYCKVKLVEAGKDAFRCRIKQIQLLKVKFAQREESGKIHHYYK</sequence>
<proteinExistence type="predicted"/>
<comment type="caution">
    <text evidence="1">The sequence shown here is derived from an EMBL/GenBank/DDBJ whole genome shotgun (WGS) entry which is preliminary data.</text>
</comment>
<keyword evidence="2" id="KW-1185">Reference proteome</keyword>
<accession>A0ABD2TZA3</accession>
<dbReference type="EMBL" id="JBJKTR010000008">
    <property type="protein sequence ID" value="KAL3361787.1"/>
    <property type="molecule type" value="Genomic_DNA"/>
</dbReference>
<gene>
    <name evidence="1" type="ORF">AABB24_014584</name>
</gene>
<dbReference type="Proteomes" id="UP001627284">
    <property type="component" value="Unassembled WGS sequence"/>
</dbReference>
<evidence type="ECO:0000313" key="2">
    <source>
        <dbReference type="Proteomes" id="UP001627284"/>
    </source>
</evidence>
<name>A0ABD2TZA3_9SOLN</name>
<dbReference type="EMBL" id="JBJKTR010000008">
    <property type="protein sequence ID" value="KAL3361792.1"/>
    <property type="molecule type" value="Genomic_DNA"/>
</dbReference>